<keyword evidence="1" id="KW-0812">Transmembrane</keyword>
<dbReference type="KEGG" id="mrr:Moror_4256"/>
<keyword evidence="1" id="KW-0472">Membrane</keyword>
<feature type="transmembrane region" description="Helical" evidence="1">
    <location>
        <begin position="44"/>
        <end position="64"/>
    </location>
</feature>
<sequence>MAPPSTMSATIPISSPSSDVLDNVCANAVSNPASSALGDATNEFLLPKSLLITLFTLLALYYLLPRIFYFIYPFQDPEILLQTARDIDRLIRENTSVSKGSNALQGVAGTLKTRLKKLHSEVVLAKTQQEPPIQSVWAWLMFKWTTVKVLDKCSVGLRELRGEIEVLIEFASDEEEEGSGSGFATGIDYWNTMNRVARN</sequence>
<dbReference type="Proteomes" id="UP000017559">
    <property type="component" value="Unassembled WGS sequence"/>
</dbReference>
<dbReference type="HOGENOM" id="CLU_1372530_0_0_1"/>
<accession>V2WUN3</accession>
<keyword evidence="3" id="KW-1185">Reference proteome</keyword>
<gene>
    <name evidence="2" type="ORF">Moror_4256</name>
</gene>
<evidence type="ECO:0000313" key="3">
    <source>
        <dbReference type="Proteomes" id="UP000017559"/>
    </source>
</evidence>
<keyword evidence="1" id="KW-1133">Transmembrane helix</keyword>
<dbReference type="AlphaFoldDB" id="V2WUN3"/>
<reference evidence="2 3" key="1">
    <citation type="journal article" date="2014" name="BMC Genomics">
        <title>Genome and secretome analysis of the hemibiotrophic fungal pathogen, Moniliophthora roreri, which causes frosty pod rot disease of cacao: mechanisms of the biotrophic and necrotrophic phases.</title>
        <authorList>
            <person name="Meinhardt L.W."/>
            <person name="Costa G.G.L."/>
            <person name="Thomazella D.P.T."/>
            <person name="Teixeira P.J.P.L."/>
            <person name="Carazzolle M.F."/>
            <person name="Schuster S.C."/>
            <person name="Carlson J.E."/>
            <person name="Guiltinan M.J."/>
            <person name="Mieczkowski P."/>
            <person name="Farmer A."/>
            <person name="Ramaraj T."/>
            <person name="Crozier J."/>
            <person name="Davis R.E."/>
            <person name="Shao J."/>
            <person name="Melnick R.L."/>
            <person name="Pereira G.A.G."/>
            <person name="Bailey B.A."/>
        </authorList>
    </citation>
    <scope>NUCLEOTIDE SEQUENCE [LARGE SCALE GENOMIC DNA]</scope>
    <source>
        <strain evidence="2 3">MCA 2997</strain>
    </source>
</reference>
<name>V2WUN3_MONRO</name>
<proteinExistence type="predicted"/>
<dbReference type="EMBL" id="AWSO01000432">
    <property type="protein sequence ID" value="ESK90573.1"/>
    <property type="molecule type" value="Genomic_DNA"/>
</dbReference>
<comment type="caution">
    <text evidence="2">The sequence shown here is derived from an EMBL/GenBank/DDBJ whole genome shotgun (WGS) entry which is preliminary data.</text>
</comment>
<evidence type="ECO:0000256" key="1">
    <source>
        <dbReference type="SAM" id="Phobius"/>
    </source>
</evidence>
<protein>
    <submittedName>
        <fullName evidence="2">Uncharacterized protein</fullName>
    </submittedName>
</protein>
<organism evidence="2 3">
    <name type="scientific">Moniliophthora roreri (strain MCA 2997)</name>
    <name type="common">Cocoa frosty pod rot fungus</name>
    <name type="synonym">Crinipellis roreri</name>
    <dbReference type="NCBI Taxonomy" id="1381753"/>
    <lineage>
        <taxon>Eukaryota</taxon>
        <taxon>Fungi</taxon>
        <taxon>Dikarya</taxon>
        <taxon>Basidiomycota</taxon>
        <taxon>Agaricomycotina</taxon>
        <taxon>Agaricomycetes</taxon>
        <taxon>Agaricomycetidae</taxon>
        <taxon>Agaricales</taxon>
        <taxon>Marasmiineae</taxon>
        <taxon>Marasmiaceae</taxon>
        <taxon>Moniliophthora</taxon>
    </lineage>
</organism>
<evidence type="ECO:0000313" key="2">
    <source>
        <dbReference type="EMBL" id="ESK90573.1"/>
    </source>
</evidence>